<dbReference type="OrthoDB" id="60072at2157"/>
<dbReference type="eggNOG" id="arCOG05741">
    <property type="taxonomic scope" value="Archaea"/>
</dbReference>
<dbReference type="HOGENOM" id="CLU_2230397_0_0_2"/>
<evidence type="ECO:0000313" key="1">
    <source>
        <dbReference type="EMBL" id="ABR55026.1"/>
    </source>
</evidence>
<organism evidence="1 2">
    <name type="scientific">Methanococcus vannielii (strain ATCC 35089 / DSM 1224 / JCM 13029 / OCM 148 / SB)</name>
    <dbReference type="NCBI Taxonomy" id="406327"/>
    <lineage>
        <taxon>Archaea</taxon>
        <taxon>Methanobacteriati</taxon>
        <taxon>Methanobacteriota</taxon>
        <taxon>Methanomada group</taxon>
        <taxon>Methanococci</taxon>
        <taxon>Methanococcales</taxon>
        <taxon>Methanococcaceae</taxon>
        <taxon>Methanococcus</taxon>
    </lineage>
</organism>
<name>A6URA4_METVS</name>
<dbReference type="KEGG" id="mvn:Mevan_1126"/>
<proteinExistence type="predicted"/>
<evidence type="ECO:0008006" key="3">
    <source>
        <dbReference type="Google" id="ProtNLM"/>
    </source>
</evidence>
<gene>
    <name evidence="1" type="ordered locus">Mevan_1126</name>
</gene>
<sequence>MYTFEKINNIGPEDIEKKVAILGIITGIKSDENRDRLEVENGSFKIEVSNDEKVHIDVLSKVIVFGTVKITPKGIMIYSDSIIQLKNSNPKLIAKFIEKIEKYN</sequence>
<dbReference type="STRING" id="406327.Mevan_1126"/>
<reference evidence="1" key="1">
    <citation type="submission" date="2007-06" db="EMBL/GenBank/DDBJ databases">
        <title>Complete sequence of Methanococcus vannielii SB.</title>
        <authorList>
            <consortium name="US DOE Joint Genome Institute"/>
            <person name="Copeland A."/>
            <person name="Lucas S."/>
            <person name="Lapidus A."/>
            <person name="Barry K."/>
            <person name="Glavina del Rio T."/>
            <person name="Dalin E."/>
            <person name="Tice H."/>
            <person name="Pitluck S."/>
            <person name="Chain P."/>
            <person name="Malfatti S."/>
            <person name="Shin M."/>
            <person name="Vergez L."/>
            <person name="Schmutz J."/>
            <person name="Larimer F."/>
            <person name="Land M."/>
            <person name="Hauser L."/>
            <person name="Kyrpides N."/>
            <person name="Anderson I."/>
            <person name="Sieprawska-Lupa M."/>
            <person name="Whitman W.B."/>
            <person name="Richardson P."/>
        </authorList>
    </citation>
    <scope>NUCLEOTIDE SEQUENCE [LARGE SCALE GENOMIC DNA]</scope>
    <source>
        <strain evidence="1">SB</strain>
    </source>
</reference>
<dbReference type="EMBL" id="CP000742">
    <property type="protein sequence ID" value="ABR55026.1"/>
    <property type="molecule type" value="Genomic_DNA"/>
</dbReference>
<dbReference type="GeneID" id="5326049"/>
<dbReference type="Proteomes" id="UP000001107">
    <property type="component" value="Chromosome"/>
</dbReference>
<keyword evidence="2" id="KW-1185">Reference proteome</keyword>
<evidence type="ECO:0000313" key="2">
    <source>
        <dbReference type="Proteomes" id="UP000001107"/>
    </source>
</evidence>
<accession>A6URA4</accession>
<dbReference type="AlphaFoldDB" id="A6URA4"/>
<protein>
    <recommendedName>
        <fullName evidence="3">Nucleic acid binding OB-fold tRNA/helicase-type</fullName>
    </recommendedName>
</protein>
<dbReference type="RefSeq" id="WP_012065941.1">
    <property type="nucleotide sequence ID" value="NC_009634.1"/>
</dbReference>